<reference evidence="1" key="1">
    <citation type="journal article" date="2014" name="Int. J. Syst. Evol. Microbiol.">
        <title>Complete genome sequence of Corynebacterium casei LMG S-19264T (=DSM 44701T), isolated from a smear-ripened cheese.</title>
        <authorList>
            <consortium name="US DOE Joint Genome Institute (JGI-PGF)"/>
            <person name="Walter F."/>
            <person name="Albersmeier A."/>
            <person name="Kalinowski J."/>
            <person name="Ruckert C."/>
        </authorList>
    </citation>
    <scope>NUCLEOTIDE SEQUENCE</scope>
    <source>
        <strain evidence="1">JCM 15759</strain>
    </source>
</reference>
<dbReference type="RefSeq" id="WP_188854132.1">
    <property type="nucleotide sequence ID" value="NZ_BMON01000010.1"/>
</dbReference>
<gene>
    <name evidence="1" type="ORF">GCM10009006_37210</name>
</gene>
<sequence length="117" mass="12868">MSARLERVDDRIAWASVKVVLDLKPVPDDEQRVDTANPREHQLPGRRHVSILDESHLAELRGWVSLLADDGALKEVLVQPAGRVFADLCFDLRVRCPAGAGAALCFGGHQAHLLSRV</sequence>
<name>A0A830FI63_HALAR</name>
<organism evidence="1 2">
    <name type="scientific">Haloarcula argentinensis</name>
    <dbReference type="NCBI Taxonomy" id="43776"/>
    <lineage>
        <taxon>Archaea</taxon>
        <taxon>Methanobacteriati</taxon>
        <taxon>Methanobacteriota</taxon>
        <taxon>Stenosarchaea group</taxon>
        <taxon>Halobacteria</taxon>
        <taxon>Halobacteriales</taxon>
        <taxon>Haloarculaceae</taxon>
        <taxon>Haloarcula</taxon>
    </lineage>
</organism>
<dbReference type="Proteomes" id="UP000656367">
    <property type="component" value="Unassembled WGS sequence"/>
</dbReference>
<evidence type="ECO:0000313" key="2">
    <source>
        <dbReference type="Proteomes" id="UP000656367"/>
    </source>
</evidence>
<evidence type="ECO:0000313" key="1">
    <source>
        <dbReference type="EMBL" id="GGM52595.1"/>
    </source>
</evidence>
<dbReference type="AlphaFoldDB" id="A0A830FI63"/>
<comment type="caution">
    <text evidence="1">The sequence shown here is derived from an EMBL/GenBank/DDBJ whole genome shotgun (WGS) entry which is preliminary data.</text>
</comment>
<proteinExistence type="predicted"/>
<dbReference type="EMBL" id="BMON01000010">
    <property type="protein sequence ID" value="GGM52595.1"/>
    <property type="molecule type" value="Genomic_DNA"/>
</dbReference>
<accession>A0A830FI63</accession>
<reference evidence="1" key="2">
    <citation type="submission" date="2020-09" db="EMBL/GenBank/DDBJ databases">
        <authorList>
            <person name="Sun Q."/>
            <person name="Ohkuma M."/>
        </authorList>
    </citation>
    <scope>NUCLEOTIDE SEQUENCE</scope>
    <source>
        <strain evidence="1">JCM 15759</strain>
    </source>
</reference>
<protein>
    <submittedName>
        <fullName evidence="1">Uncharacterized protein</fullName>
    </submittedName>
</protein>